<feature type="region of interest" description="Disordered" evidence="1">
    <location>
        <begin position="398"/>
        <end position="421"/>
    </location>
</feature>
<feature type="region of interest" description="Disordered" evidence="1">
    <location>
        <begin position="192"/>
        <end position="223"/>
    </location>
</feature>
<feature type="region of interest" description="Disordered" evidence="1">
    <location>
        <begin position="252"/>
        <end position="291"/>
    </location>
</feature>
<reference evidence="2 3" key="1">
    <citation type="journal article" date="2017" name="Curr. Biol.">
        <title>Genome architecture and evolution of a unichromosomal asexual nematode.</title>
        <authorList>
            <person name="Fradin H."/>
            <person name="Zegar C."/>
            <person name="Gutwein M."/>
            <person name="Lucas J."/>
            <person name="Kovtun M."/>
            <person name="Corcoran D."/>
            <person name="Baugh L.R."/>
            <person name="Kiontke K."/>
            <person name="Gunsalus K."/>
            <person name="Fitch D.H."/>
            <person name="Piano F."/>
        </authorList>
    </citation>
    <scope>NUCLEOTIDE SEQUENCE [LARGE SCALE GENOMIC DNA]</scope>
    <source>
        <strain evidence="2">PF1309</strain>
    </source>
</reference>
<evidence type="ECO:0000313" key="2">
    <source>
        <dbReference type="EMBL" id="PAV90341.1"/>
    </source>
</evidence>
<dbReference type="Proteomes" id="UP000218231">
    <property type="component" value="Unassembled WGS sequence"/>
</dbReference>
<name>A0A2A2LVS8_9BILA</name>
<accession>A0A2A2LVS8</accession>
<sequence>MDARRLSLPPAPPITPMSTPLAGLGPNLPFASSVNHRTVLQLKNRFGGNFYFPRCSVSSLSSNGSIHQLPSAFRIGNSPLPSTSPSPNPHARLSQPDLYTSIRDRDLLPPSFSLSGTFTPPVMYYRQRVLPTSPSPRLGGVPRRLLRRAHQSDLQMRFQRHYDNSNESTPSREISENVVIDPVYLALKQATGRYGGSSRRNSNFDSATPSPRNLSQVSLQDSGYSEVGMTKANPLLGSTPQLDKLDNAARSNSIGHEHTSPRLNNSPSPQLHHTSHSQPHNSHSAVTRSHSYSLPRGFVSPVHSPRGSRVYQQSPLILDSRLYLDASGRQLPPLTQSAEVIRSRPSPLPHKEPTPFAVNSHLNRLKHKCIRSHSICQSDCKSSLPHFRQFSARLPISPDESYQYSQGNPILRSYHSKKRDE</sequence>
<keyword evidence="3" id="KW-1185">Reference proteome</keyword>
<dbReference type="OrthoDB" id="5872739at2759"/>
<evidence type="ECO:0000313" key="3">
    <source>
        <dbReference type="Proteomes" id="UP000218231"/>
    </source>
</evidence>
<proteinExistence type="predicted"/>
<feature type="region of interest" description="Disordered" evidence="1">
    <location>
        <begin position="1"/>
        <end position="20"/>
    </location>
</feature>
<feature type="region of interest" description="Disordered" evidence="1">
    <location>
        <begin position="76"/>
        <end position="95"/>
    </location>
</feature>
<organism evidence="2 3">
    <name type="scientific">Diploscapter pachys</name>
    <dbReference type="NCBI Taxonomy" id="2018661"/>
    <lineage>
        <taxon>Eukaryota</taxon>
        <taxon>Metazoa</taxon>
        <taxon>Ecdysozoa</taxon>
        <taxon>Nematoda</taxon>
        <taxon>Chromadorea</taxon>
        <taxon>Rhabditida</taxon>
        <taxon>Rhabditina</taxon>
        <taxon>Rhabditomorpha</taxon>
        <taxon>Rhabditoidea</taxon>
        <taxon>Rhabditidae</taxon>
        <taxon>Diploscapter</taxon>
    </lineage>
</organism>
<feature type="compositionally biased region" description="Polar residues" evidence="1">
    <location>
        <begin position="198"/>
        <end position="223"/>
    </location>
</feature>
<protein>
    <submittedName>
        <fullName evidence="2">Uncharacterized protein</fullName>
    </submittedName>
</protein>
<feature type="compositionally biased region" description="Polar residues" evidence="1">
    <location>
        <begin position="261"/>
        <end position="291"/>
    </location>
</feature>
<comment type="caution">
    <text evidence="2">The sequence shown here is derived from an EMBL/GenBank/DDBJ whole genome shotgun (WGS) entry which is preliminary data.</text>
</comment>
<dbReference type="EMBL" id="LIAE01006382">
    <property type="protein sequence ID" value="PAV90341.1"/>
    <property type="molecule type" value="Genomic_DNA"/>
</dbReference>
<evidence type="ECO:0000256" key="1">
    <source>
        <dbReference type="SAM" id="MobiDB-lite"/>
    </source>
</evidence>
<gene>
    <name evidence="2" type="ORF">WR25_25169</name>
</gene>
<dbReference type="AlphaFoldDB" id="A0A2A2LVS8"/>